<feature type="compositionally biased region" description="Low complexity" evidence="2">
    <location>
        <begin position="333"/>
        <end position="360"/>
    </location>
</feature>
<evidence type="ECO:0000256" key="2">
    <source>
        <dbReference type="SAM" id="MobiDB-lite"/>
    </source>
</evidence>
<gene>
    <name evidence="3" type="ORF">BD410DRAFT_829273</name>
</gene>
<proteinExistence type="predicted"/>
<name>A0A4Y7Q167_9AGAM</name>
<evidence type="ECO:0000256" key="1">
    <source>
        <dbReference type="SAM" id="Coils"/>
    </source>
</evidence>
<feature type="region of interest" description="Disordered" evidence="2">
    <location>
        <begin position="482"/>
        <end position="523"/>
    </location>
</feature>
<dbReference type="Gene3D" id="2.80.10.50">
    <property type="match status" value="1"/>
</dbReference>
<feature type="region of interest" description="Disordered" evidence="2">
    <location>
        <begin position="614"/>
        <end position="637"/>
    </location>
</feature>
<sequence length="848" mass="92425">MSCTGISRFNRGISSNLILTGYILQSNPPGRAFWNIETNDYAACPNFSTIETNIITTEDLQEWDIKETGVKGRYVIYTTSADIDLFWGLTNGRRETQITLRDNPNTPSNQWELKDVSLWGVVGSLRANLADLREEQVGLQGEYAKLRGEHTELQDTHTKLQNEHMKLRDEYKKLQEHGKDPETKKLTFSWGGGGDVAIDLGNDAELFSCPPGQMHKRPYTPGNSDKRTVISLKRIIITGGYLVLPVSPNNRSKISTQASSTRSRRSNLSLPFTVDDEQHPLVALPTWWGGVDQYFKFSGSVLDAVDHFFNYVNLLDCRNLDFSSTITLAALPPTTTTNTPHPTTTHAHHPLLPASPSSPSQSARKDKVQAIALRSLVGCAPGAVIGWVGVGVWRSRRKMRNWMDVYVSQPGPFDEQADLDPYQAETLQANDNEEDKDTVHPRVCGSRGPSHAHRRERASLMSSTANIISTCGGGFLEAPQLSREPTRTAFSTSPNSTTPMPTPTVNTRSGNKRPVMSPAPTVFSSTASSYEYDIDGDEDDGDGGMGKKRGLLEKLKRWTGGNAYFPVADVGGRVGGKTRGRTPELEAGVLHDSPHQSLPHSDWYKSITHEQETSSLARAETTATNTTTTSTKTLDRGYGRGRAYSDVTIQLPVPAFAVPTNDADRDTYTTLPSRGQVTGANTRIGGMRRGVALVDPPVPVRQGYGLRLQDSVAMLDAPYSPDKAESGMVSQDNEEAPSSSNATTGQNKPRTVMVTGKCLDGRRKLKSTRRRGGGSTTANLVRDKTLPTPPAPPTPAAGMLTSTPTPTPRAVDRVLTRKTPGGARGVRVRGFRDSESAAGGYGMEVDSQ</sequence>
<dbReference type="VEuPathDB" id="FungiDB:BD410DRAFT_829273"/>
<feature type="compositionally biased region" description="Low complexity" evidence="2">
    <location>
        <begin position="621"/>
        <end position="632"/>
    </location>
</feature>
<keyword evidence="4" id="KW-1185">Reference proteome</keyword>
<dbReference type="EMBL" id="ML170183">
    <property type="protein sequence ID" value="TDL21071.1"/>
    <property type="molecule type" value="Genomic_DNA"/>
</dbReference>
<dbReference type="AlphaFoldDB" id="A0A4Y7Q167"/>
<feature type="coiled-coil region" evidence="1">
    <location>
        <begin position="129"/>
        <end position="177"/>
    </location>
</feature>
<feature type="compositionally biased region" description="Basic residues" evidence="2">
    <location>
        <begin position="763"/>
        <end position="772"/>
    </location>
</feature>
<keyword evidence="1" id="KW-0175">Coiled coil</keyword>
<evidence type="ECO:0000313" key="3">
    <source>
        <dbReference type="EMBL" id="TDL21071.1"/>
    </source>
</evidence>
<organism evidence="3 4">
    <name type="scientific">Rickenella mellea</name>
    <dbReference type="NCBI Taxonomy" id="50990"/>
    <lineage>
        <taxon>Eukaryota</taxon>
        <taxon>Fungi</taxon>
        <taxon>Dikarya</taxon>
        <taxon>Basidiomycota</taxon>
        <taxon>Agaricomycotina</taxon>
        <taxon>Agaricomycetes</taxon>
        <taxon>Hymenochaetales</taxon>
        <taxon>Rickenellaceae</taxon>
        <taxon>Rickenella</taxon>
    </lineage>
</organism>
<feature type="compositionally biased region" description="Polar residues" evidence="2">
    <location>
        <begin position="728"/>
        <end position="749"/>
    </location>
</feature>
<feature type="compositionally biased region" description="Low complexity" evidence="2">
    <location>
        <begin position="491"/>
        <end position="507"/>
    </location>
</feature>
<evidence type="ECO:0000313" key="4">
    <source>
        <dbReference type="Proteomes" id="UP000294933"/>
    </source>
</evidence>
<protein>
    <submittedName>
        <fullName evidence="3">Uncharacterized protein</fullName>
    </submittedName>
</protein>
<dbReference type="OrthoDB" id="10254988at2759"/>
<accession>A0A4Y7Q167</accession>
<feature type="region of interest" description="Disordered" evidence="2">
    <location>
        <begin position="718"/>
        <end position="848"/>
    </location>
</feature>
<feature type="region of interest" description="Disordered" evidence="2">
    <location>
        <begin position="333"/>
        <end position="365"/>
    </location>
</feature>
<feature type="region of interest" description="Disordered" evidence="2">
    <location>
        <begin position="429"/>
        <end position="453"/>
    </location>
</feature>
<reference evidence="3 4" key="1">
    <citation type="submission" date="2018-06" db="EMBL/GenBank/DDBJ databases">
        <title>A transcriptomic atlas of mushroom development highlights an independent origin of complex multicellularity.</title>
        <authorList>
            <consortium name="DOE Joint Genome Institute"/>
            <person name="Krizsan K."/>
            <person name="Almasi E."/>
            <person name="Merenyi Z."/>
            <person name="Sahu N."/>
            <person name="Viragh M."/>
            <person name="Koszo T."/>
            <person name="Mondo S."/>
            <person name="Kiss B."/>
            <person name="Balint B."/>
            <person name="Kues U."/>
            <person name="Barry K."/>
            <person name="Hegedus J.C."/>
            <person name="Henrissat B."/>
            <person name="Johnson J."/>
            <person name="Lipzen A."/>
            <person name="Ohm R."/>
            <person name="Nagy I."/>
            <person name="Pangilinan J."/>
            <person name="Yan J."/>
            <person name="Xiong Y."/>
            <person name="Grigoriev I.V."/>
            <person name="Hibbett D.S."/>
            <person name="Nagy L.G."/>
        </authorList>
    </citation>
    <scope>NUCLEOTIDE SEQUENCE [LARGE SCALE GENOMIC DNA]</scope>
    <source>
        <strain evidence="3 4">SZMC22713</strain>
    </source>
</reference>
<dbReference type="Proteomes" id="UP000294933">
    <property type="component" value="Unassembled WGS sequence"/>
</dbReference>